<dbReference type="Proteomes" id="UP000772434">
    <property type="component" value="Unassembled WGS sequence"/>
</dbReference>
<reference evidence="2" key="1">
    <citation type="submission" date="2020-11" db="EMBL/GenBank/DDBJ databases">
        <authorList>
            <consortium name="DOE Joint Genome Institute"/>
            <person name="Ahrendt S."/>
            <person name="Riley R."/>
            <person name="Andreopoulos W."/>
            <person name="Labutti K."/>
            <person name="Pangilinan J."/>
            <person name="Ruiz-Duenas F.J."/>
            <person name="Barrasa J.M."/>
            <person name="Sanchez-Garcia M."/>
            <person name="Camarero S."/>
            <person name="Miyauchi S."/>
            <person name="Serrano A."/>
            <person name="Linde D."/>
            <person name="Babiker R."/>
            <person name="Drula E."/>
            <person name="Ayuso-Fernandez I."/>
            <person name="Pacheco R."/>
            <person name="Padilla G."/>
            <person name="Ferreira P."/>
            <person name="Barriuso J."/>
            <person name="Kellner H."/>
            <person name="Castanera R."/>
            <person name="Alfaro M."/>
            <person name="Ramirez L."/>
            <person name="Pisabarro A.G."/>
            <person name="Kuo A."/>
            <person name="Tritt A."/>
            <person name="Lipzen A."/>
            <person name="He G."/>
            <person name="Yan M."/>
            <person name="Ng V."/>
            <person name="Cullen D."/>
            <person name="Martin F."/>
            <person name="Rosso M.-N."/>
            <person name="Henrissat B."/>
            <person name="Hibbett D."/>
            <person name="Martinez A.T."/>
            <person name="Grigoriev I.V."/>
        </authorList>
    </citation>
    <scope>NUCLEOTIDE SEQUENCE</scope>
    <source>
        <strain evidence="2">AH 40177</strain>
    </source>
</reference>
<comment type="caution">
    <text evidence="2">The sequence shown here is derived from an EMBL/GenBank/DDBJ whole genome shotgun (WGS) entry which is preliminary data.</text>
</comment>
<keyword evidence="3" id="KW-1185">Reference proteome</keyword>
<evidence type="ECO:0000313" key="3">
    <source>
        <dbReference type="Proteomes" id="UP000772434"/>
    </source>
</evidence>
<dbReference type="AlphaFoldDB" id="A0A9P5P683"/>
<dbReference type="EMBL" id="JADNRY010000789">
    <property type="protein sequence ID" value="KAF9026982.1"/>
    <property type="molecule type" value="Genomic_DNA"/>
</dbReference>
<organism evidence="2 3">
    <name type="scientific">Rhodocollybia butyracea</name>
    <dbReference type="NCBI Taxonomy" id="206335"/>
    <lineage>
        <taxon>Eukaryota</taxon>
        <taxon>Fungi</taxon>
        <taxon>Dikarya</taxon>
        <taxon>Basidiomycota</taxon>
        <taxon>Agaricomycotina</taxon>
        <taxon>Agaricomycetes</taxon>
        <taxon>Agaricomycetidae</taxon>
        <taxon>Agaricales</taxon>
        <taxon>Marasmiineae</taxon>
        <taxon>Omphalotaceae</taxon>
        <taxon>Rhodocollybia</taxon>
    </lineage>
</organism>
<feature type="region of interest" description="Disordered" evidence="1">
    <location>
        <begin position="1"/>
        <end position="63"/>
    </location>
</feature>
<evidence type="ECO:0000313" key="2">
    <source>
        <dbReference type="EMBL" id="KAF9026982.1"/>
    </source>
</evidence>
<feature type="compositionally biased region" description="Gly residues" evidence="1">
    <location>
        <begin position="1"/>
        <end position="10"/>
    </location>
</feature>
<evidence type="ECO:0000256" key="1">
    <source>
        <dbReference type="SAM" id="MobiDB-lite"/>
    </source>
</evidence>
<feature type="compositionally biased region" description="Basic and acidic residues" evidence="1">
    <location>
        <begin position="11"/>
        <end position="30"/>
    </location>
</feature>
<protein>
    <submittedName>
        <fullName evidence="2">Uncharacterized protein</fullName>
    </submittedName>
</protein>
<sequence>MPGSIGGGGRQECRDVREAVDKRGSADKPRSTGAIRRGGDGRWRTSSLMEEEPAVSEERAGSGPWGQGVVAAAAAGNAGACSQCIPMMFELHAQVSKGNPHFALNVSQMQRKPDNAVVLVSRKSWISRDQARSIAAFSRSLNWQILIQVTCIGSTRTTGVGDGASANVVATLLMNFMSSPDRIAHQKNKLLSENSAFANVSIYEKRGEDERAGGLDLGSGTDTSGQADHPVCRFSGVGVCLDD</sequence>
<name>A0A9P5P683_9AGAR</name>
<proteinExistence type="predicted"/>
<gene>
    <name evidence="2" type="ORF">BDP27DRAFT_1376098</name>
</gene>
<accession>A0A9P5P683</accession>